<feature type="transmembrane region" description="Helical" evidence="1">
    <location>
        <begin position="90"/>
        <end position="112"/>
    </location>
</feature>
<dbReference type="InterPro" id="IPR000620">
    <property type="entry name" value="EamA_dom"/>
</dbReference>
<gene>
    <name evidence="3" type="ORF">E4634_11990</name>
</gene>
<dbReference type="EMBL" id="SRLE01000008">
    <property type="protein sequence ID" value="TGD73000.1"/>
    <property type="molecule type" value="Genomic_DNA"/>
</dbReference>
<dbReference type="PANTHER" id="PTHR22911">
    <property type="entry name" value="ACYL-MALONYL CONDENSING ENZYME-RELATED"/>
    <property type="match status" value="1"/>
</dbReference>
<feature type="transmembrane region" description="Helical" evidence="1">
    <location>
        <begin position="231"/>
        <end position="251"/>
    </location>
</feature>
<keyword evidence="1" id="KW-0812">Transmembrane</keyword>
<name>A0A4Z0M0I4_9GAMM</name>
<dbReference type="RefSeq" id="WP_135444197.1">
    <property type="nucleotide sequence ID" value="NZ_SRLE01000008.1"/>
</dbReference>
<feature type="transmembrane region" description="Helical" evidence="1">
    <location>
        <begin position="7"/>
        <end position="26"/>
    </location>
</feature>
<organism evidence="3 4">
    <name type="scientific">Mangrovimicrobium sediminis</name>
    <dbReference type="NCBI Taxonomy" id="2562682"/>
    <lineage>
        <taxon>Bacteria</taxon>
        <taxon>Pseudomonadati</taxon>
        <taxon>Pseudomonadota</taxon>
        <taxon>Gammaproteobacteria</taxon>
        <taxon>Cellvibrionales</taxon>
        <taxon>Halieaceae</taxon>
        <taxon>Mangrovimicrobium</taxon>
    </lineage>
</organism>
<feature type="transmembrane region" description="Helical" evidence="1">
    <location>
        <begin position="64"/>
        <end position="84"/>
    </location>
</feature>
<dbReference type="Proteomes" id="UP000298050">
    <property type="component" value="Unassembled WGS sequence"/>
</dbReference>
<sequence length="297" mass="32491">MTRQQLFGVAIISVLMQSTVPVLVKSTEANEFAIGCFRLAVAIAGITPLVLLRGRLLALSRRQWLQLVIIGATFGAHWLLYFFSIKLATAAIAALTITTYSVQYLILAWLFNGERVAPFEWLAIGLCFTGCLVVSPGFSLENQVSLGIAIGLCSALCYAALPLLHQRAHGVGTLERTWGQFFFALIIFLPVLGEANWSDLASPDYYKLITLGVVSTLFAHGLWVKTSTELPALYSSMIYYLYLPGALIGSAVFLDEPFTPRKILGVSLVLGASVGLTLYRLLRARRLARIEAGLESR</sequence>
<keyword evidence="4" id="KW-1185">Reference proteome</keyword>
<feature type="transmembrane region" description="Helical" evidence="1">
    <location>
        <begin position="205"/>
        <end position="224"/>
    </location>
</feature>
<feature type="transmembrane region" description="Helical" evidence="1">
    <location>
        <begin position="32"/>
        <end position="52"/>
    </location>
</feature>
<dbReference type="PANTHER" id="PTHR22911:SF137">
    <property type="entry name" value="SOLUTE CARRIER FAMILY 35 MEMBER G2-RELATED"/>
    <property type="match status" value="1"/>
</dbReference>
<keyword evidence="1" id="KW-1133">Transmembrane helix</keyword>
<feature type="domain" description="EamA" evidence="2">
    <location>
        <begin position="9"/>
        <end position="135"/>
    </location>
</feature>
<reference evidence="3 4" key="1">
    <citation type="submission" date="2019-04" db="EMBL/GenBank/DDBJ databases">
        <title>Taxonomy of novel Haliea sp. from mangrove soil of West Coast of India.</title>
        <authorList>
            <person name="Verma A."/>
            <person name="Kumar P."/>
            <person name="Krishnamurthi S."/>
        </authorList>
    </citation>
    <scope>NUCLEOTIDE SEQUENCE [LARGE SCALE GENOMIC DNA]</scope>
    <source>
        <strain evidence="3 4">SAOS-164</strain>
    </source>
</reference>
<dbReference type="AlphaFoldDB" id="A0A4Z0M0I4"/>
<dbReference type="SUPFAM" id="SSF103481">
    <property type="entry name" value="Multidrug resistance efflux transporter EmrE"/>
    <property type="match status" value="2"/>
</dbReference>
<protein>
    <submittedName>
        <fullName evidence="3">DMT family transporter</fullName>
    </submittedName>
</protein>
<dbReference type="OrthoDB" id="9150437at2"/>
<feature type="domain" description="EamA" evidence="2">
    <location>
        <begin position="146"/>
        <end position="276"/>
    </location>
</feature>
<feature type="transmembrane region" description="Helical" evidence="1">
    <location>
        <begin position="263"/>
        <end position="282"/>
    </location>
</feature>
<proteinExistence type="predicted"/>
<feature type="transmembrane region" description="Helical" evidence="1">
    <location>
        <begin position="177"/>
        <end position="193"/>
    </location>
</feature>
<evidence type="ECO:0000313" key="4">
    <source>
        <dbReference type="Proteomes" id="UP000298050"/>
    </source>
</evidence>
<dbReference type="InterPro" id="IPR037185">
    <property type="entry name" value="EmrE-like"/>
</dbReference>
<feature type="transmembrane region" description="Helical" evidence="1">
    <location>
        <begin position="119"/>
        <end position="138"/>
    </location>
</feature>
<feature type="transmembrane region" description="Helical" evidence="1">
    <location>
        <begin position="144"/>
        <end position="165"/>
    </location>
</feature>
<evidence type="ECO:0000313" key="3">
    <source>
        <dbReference type="EMBL" id="TGD73000.1"/>
    </source>
</evidence>
<evidence type="ECO:0000259" key="2">
    <source>
        <dbReference type="Pfam" id="PF00892"/>
    </source>
</evidence>
<dbReference type="GO" id="GO:0016020">
    <property type="term" value="C:membrane"/>
    <property type="evidence" value="ECO:0007669"/>
    <property type="project" value="InterPro"/>
</dbReference>
<accession>A0A4Z0M0I4</accession>
<dbReference type="Pfam" id="PF00892">
    <property type="entry name" value="EamA"/>
    <property type="match status" value="2"/>
</dbReference>
<comment type="caution">
    <text evidence="3">The sequence shown here is derived from an EMBL/GenBank/DDBJ whole genome shotgun (WGS) entry which is preliminary data.</text>
</comment>
<evidence type="ECO:0000256" key="1">
    <source>
        <dbReference type="SAM" id="Phobius"/>
    </source>
</evidence>
<keyword evidence="1" id="KW-0472">Membrane</keyword>